<feature type="compositionally biased region" description="Polar residues" evidence="1">
    <location>
        <begin position="159"/>
        <end position="183"/>
    </location>
</feature>
<dbReference type="EnsemblMetazoa" id="G28964.1">
    <property type="protein sequence ID" value="G28964.1:cds"/>
    <property type="gene ID" value="G28964"/>
</dbReference>
<accession>A0A8W8LP60</accession>
<sequence>MQTSLNIPELTCPGMTEIFLFSLRIITYKPSKPKVTGDLNVEVNRYITLTCSSNSTSTPDYYSKLVILSYTWFVNETRISGETRETLRLYVTRDLEYNRYSCTATDEDVESDRSDPVQINPLFTQEPNVIKFADFKTSGVPLRSQIPLLMETRTKSEPESSVLSAETTGSMVNPNLSPDSPSKQKQIAEAVDVLKATPGTPNRGMKCFYF</sequence>
<keyword evidence="4" id="KW-1185">Reference proteome</keyword>
<evidence type="ECO:0000313" key="3">
    <source>
        <dbReference type="EnsemblMetazoa" id="G28964.1:cds"/>
    </source>
</evidence>
<dbReference type="PROSITE" id="PS50835">
    <property type="entry name" value="IG_LIKE"/>
    <property type="match status" value="1"/>
</dbReference>
<dbReference type="InterPro" id="IPR013783">
    <property type="entry name" value="Ig-like_fold"/>
</dbReference>
<feature type="domain" description="Ig-like" evidence="2">
    <location>
        <begin position="30"/>
        <end position="120"/>
    </location>
</feature>
<proteinExistence type="predicted"/>
<dbReference type="Gene3D" id="2.60.40.10">
    <property type="entry name" value="Immunoglobulins"/>
    <property type="match status" value="1"/>
</dbReference>
<dbReference type="InterPro" id="IPR007110">
    <property type="entry name" value="Ig-like_dom"/>
</dbReference>
<dbReference type="InterPro" id="IPR036179">
    <property type="entry name" value="Ig-like_dom_sf"/>
</dbReference>
<organism evidence="3 4">
    <name type="scientific">Magallana gigas</name>
    <name type="common">Pacific oyster</name>
    <name type="synonym">Crassostrea gigas</name>
    <dbReference type="NCBI Taxonomy" id="29159"/>
    <lineage>
        <taxon>Eukaryota</taxon>
        <taxon>Metazoa</taxon>
        <taxon>Spiralia</taxon>
        <taxon>Lophotrochozoa</taxon>
        <taxon>Mollusca</taxon>
        <taxon>Bivalvia</taxon>
        <taxon>Autobranchia</taxon>
        <taxon>Pteriomorphia</taxon>
        <taxon>Ostreida</taxon>
        <taxon>Ostreoidea</taxon>
        <taxon>Ostreidae</taxon>
        <taxon>Magallana</taxon>
    </lineage>
</organism>
<dbReference type="AlphaFoldDB" id="A0A8W8LP60"/>
<evidence type="ECO:0000313" key="4">
    <source>
        <dbReference type="Proteomes" id="UP000005408"/>
    </source>
</evidence>
<reference evidence="3" key="1">
    <citation type="submission" date="2022-08" db="UniProtKB">
        <authorList>
            <consortium name="EnsemblMetazoa"/>
        </authorList>
    </citation>
    <scope>IDENTIFICATION</scope>
    <source>
        <strain evidence="3">05x7-T-G4-1.051#20</strain>
    </source>
</reference>
<dbReference type="Proteomes" id="UP000005408">
    <property type="component" value="Unassembled WGS sequence"/>
</dbReference>
<feature type="region of interest" description="Disordered" evidence="1">
    <location>
        <begin position="153"/>
        <end position="183"/>
    </location>
</feature>
<protein>
    <recommendedName>
        <fullName evidence="2">Ig-like domain-containing protein</fullName>
    </recommendedName>
</protein>
<name>A0A8W8LP60_MAGGI</name>
<evidence type="ECO:0000256" key="1">
    <source>
        <dbReference type="SAM" id="MobiDB-lite"/>
    </source>
</evidence>
<evidence type="ECO:0000259" key="2">
    <source>
        <dbReference type="PROSITE" id="PS50835"/>
    </source>
</evidence>
<dbReference type="SUPFAM" id="SSF48726">
    <property type="entry name" value="Immunoglobulin"/>
    <property type="match status" value="1"/>
</dbReference>